<protein>
    <submittedName>
        <fullName evidence="1">Uncharacterized protein</fullName>
    </submittedName>
</protein>
<evidence type="ECO:0000313" key="1">
    <source>
        <dbReference type="EMBL" id="PQM45001.1"/>
    </source>
</evidence>
<gene>
    <name evidence="1" type="ORF">C1Y40_04840</name>
</gene>
<dbReference type="Proteomes" id="UP000238296">
    <property type="component" value="Unassembled WGS sequence"/>
</dbReference>
<name>A0A2S8BEB0_9MYCO</name>
<dbReference type="EMBL" id="PPEA01000681">
    <property type="protein sequence ID" value="PQM45001.1"/>
    <property type="molecule type" value="Genomic_DNA"/>
</dbReference>
<comment type="caution">
    <text evidence="1">The sequence shown here is derived from an EMBL/GenBank/DDBJ whole genome shotgun (WGS) entry which is preliminary data.</text>
</comment>
<accession>A0A2S8BEB0</accession>
<proteinExistence type="predicted"/>
<sequence>MSTETIDASTAQERLAARAARQRIDERELERAIYQAANYAGMSQRQISDVVGIHSQATVQRILRRLTEDPSLLAETPAEIIDRRAAGLIGTEEMMETLLKWDYSFGSVVHIDGVATDAYTTGDWDAIEMAFYRGLLSDDEFQALADRHLKSI</sequence>
<evidence type="ECO:0000313" key="2">
    <source>
        <dbReference type="Proteomes" id="UP000238296"/>
    </source>
</evidence>
<organism evidence="1 2">
    <name type="scientific">Mycobacterium talmoniae</name>
    <dbReference type="NCBI Taxonomy" id="1858794"/>
    <lineage>
        <taxon>Bacteria</taxon>
        <taxon>Bacillati</taxon>
        <taxon>Actinomycetota</taxon>
        <taxon>Actinomycetes</taxon>
        <taxon>Mycobacteriales</taxon>
        <taxon>Mycobacteriaceae</taxon>
        <taxon>Mycobacterium</taxon>
    </lineage>
</organism>
<reference evidence="1 2" key="1">
    <citation type="journal article" date="2017" name="Int. J. Syst. Evol. Microbiol.">
        <title>Mycobacterium talmoniae sp. nov., a slowly growing mycobacterium isolated from human respiratory samples.</title>
        <authorList>
            <person name="Davidson R.M."/>
            <person name="DeGroote M.A."/>
            <person name="Marola J.L."/>
            <person name="Buss S."/>
            <person name="Jones V."/>
            <person name="McNeil M.R."/>
            <person name="Freifeld A.G."/>
            <person name="Elaine Epperson L."/>
            <person name="Hasan N.A."/>
            <person name="Jackson M."/>
            <person name="Iwen P.C."/>
            <person name="Salfinger M."/>
            <person name="Strong M."/>
        </authorList>
    </citation>
    <scope>NUCLEOTIDE SEQUENCE [LARGE SCALE GENOMIC DNA]</scope>
    <source>
        <strain evidence="1 2">ATCC BAA-2683</strain>
    </source>
</reference>
<dbReference type="AlphaFoldDB" id="A0A2S8BEB0"/>